<evidence type="ECO:0000256" key="1">
    <source>
        <dbReference type="ARBA" id="ARBA00004370"/>
    </source>
</evidence>
<dbReference type="InterPro" id="IPR013106">
    <property type="entry name" value="Ig_V-set"/>
</dbReference>
<sequence>MSFFMGFLLITLASVSPQELNTIRVKAGENVPLQCHGPKDATITLLEWIRSDLLSEGYVFFYRDEHLYENYQHPSFVDRVELRNPGLKDGDVSVIVKNVTNSDTGRYLCYVSVSKSSRPKRASPDFSKTIELVVDDSGHTDGITGDGGDLHGHAAFSLFIGVIVAAFGIF</sequence>
<comment type="subcellular location">
    <subcellularLocation>
        <location evidence="1">Membrane</location>
    </subcellularLocation>
</comment>
<keyword evidence="2" id="KW-0472">Membrane</keyword>
<name>A0AA88NRE2_CHASR</name>
<feature type="domain" description="Ig-like" evidence="5">
    <location>
        <begin position="17"/>
        <end position="123"/>
    </location>
</feature>
<keyword evidence="3" id="KW-0393">Immunoglobulin domain</keyword>
<evidence type="ECO:0000256" key="3">
    <source>
        <dbReference type="ARBA" id="ARBA00023319"/>
    </source>
</evidence>
<protein>
    <recommendedName>
        <fullName evidence="5">Ig-like domain-containing protein</fullName>
    </recommendedName>
</protein>
<organism evidence="6 7">
    <name type="scientific">Channa striata</name>
    <name type="common">Snakehead murrel</name>
    <name type="synonym">Ophicephalus striatus</name>
    <dbReference type="NCBI Taxonomy" id="64152"/>
    <lineage>
        <taxon>Eukaryota</taxon>
        <taxon>Metazoa</taxon>
        <taxon>Chordata</taxon>
        <taxon>Craniata</taxon>
        <taxon>Vertebrata</taxon>
        <taxon>Euteleostomi</taxon>
        <taxon>Actinopterygii</taxon>
        <taxon>Neopterygii</taxon>
        <taxon>Teleostei</taxon>
        <taxon>Neoteleostei</taxon>
        <taxon>Acanthomorphata</taxon>
        <taxon>Anabantaria</taxon>
        <taxon>Anabantiformes</taxon>
        <taxon>Channoidei</taxon>
        <taxon>Channidae</taxon>
        <taxon>Channa</taxon>
    </lineage>
</organism>
<keyword evidence="4" id="KW-0732">Signal</keyword>
<proteinExistence type="predicted"/>
<evidence type="ECO:0000256" key="4">
    <source>
        <dbReference type="SAM" id="SignalP"/>
    </source>
</evidence>
<gene>
    <name evidence="6" type="ORF">Q5P01_002960</name>
</gene>
<dbReference type="InterPro" id="IPR036179">
    <property type="entry name" value="Ig-like_dom_sf"/>
</dbReference>
<dbReference type="InterPro" id="IPR003599">
    <property type="entry name" value="Ig_sub"/>
</dbReference>
<evidence type="ECO:0000256" key="2">
    <source>
        <dbReference type="ARBA" id="ARBA00023136"/>
    </source>
</evidence>
<feature type="signal peptide" evidence="4">
    <location>
        <begin position="1"/>
        <end position="17"/>
    </location>
</feature>
<evidence type="ECO:0000313" key="7">
    <source>
        <dbReference type="Proteomes" id="UP001187415"/>
    </source>
</evidence>
<evidence type="ECO:0000313" key="6">
    <source>
        <dbReference type="EMBL" id="KAK2863427.1"/>
    </source>
</evidence>
<dbReference type="AlphaFoldDB" id="A0AA88NRE2"/>
<dbReference type="SMART" id="SM00409">
    <property type="entry name" value="IG"/>
    <property type="match status" value="1"/>
</dbReference>
<dbReference type="InterPro" id="IPR007110">
    <property type="entry name" value="Ig-like_dom"/>
</dbReference>
<dbReference type="Proteomes" id="UP001187415">
    <property type="component" value="Unassembled WGS sequence"/>
</dbReference>
<dbReference type="GO" id="GO:0005102">
    <property type="term" value="F:signaling receptor binding"/>
    <property type="evidence" value="ECO:0007669"/>
    <property type="project" value="TreeGrafter"/>
</dbReference>
<dbReference type="PANTHER" id="PTHR24100">
    <property type="entry name" value="BUTYROPHILIN"/>
    <property type="match status" value="1"/>
</dbReference>
<dbReference type="Gene3D" id="2.60.40.10">
    <property type="entry name" value="Immunoglobulins"/>
    <property type="match status" value="1"/>
</dbReference>
<feature type="chain" id="PRO_5041675534" description="Ig-like domain-containing protein" evidence="4">
    <location>
        <begin position="18"/>
        <end position="170"/>
    </location>
</feature>
<dbReference type="EMBL" id="JAUPFM010000001">
    <property type="protein sequence ID" value="KAK2863427.1"/>
    <property type="molecule type" value="Genomic_DNA"/>
</dbReference>
<dbReference type="SUPFAM" id="SSF48726">
    <property type="entry name" value="Immunoglobulin"/>
    <property type="match status" value="1"/>
</dbReference>
<reference evidence="6" key="1">
    <citation type="submission" date="2023-07" db="EMBL/GenBank/DDBJ databases">
        <title>Chromosome-level Genome Assembly of Striped Snakehead (Channa striata).</title>
        <authorList>
            <person name="Liu H."/>
        </authorList>
    </citation>
    <scope>NUCLEOTIDE SEQUENCE</scope>
    <source>
        <strain evidence="6">Gz</strain>
        <tissue evidence="6">Muscle</tissue>
    </source>
</reference>
<dbReference type="PROSITE" id="PS50835">
    <property type="entry name" value="IG_LIKE"/>
    <property type="match status" value="1"/>
</dbReference>
<dbReference type="GO" id="GO:0009897">
    <property type="term" value="C:external side of plasma membrane"/>
    <property type="evidence" value="ECO:0007669"/>
    <property type="project" value="TreeGrafter"/>
</dbReference>
<evidence type="ECO:0000259" key="5">
    <source>
        <dbReference type="PROSITE" id="PS50835"/>
    </source>
</evidence>
<dbReference type="InterPro" id="IPR013783">
    <property type="entry name" value="Ig-like_fold"/>
</dbReference>
<keyword evidence="7" id="KW-1185">Reference proteome</keyword>
<comment type="caution">
    <text evidence="6">The sequence shown here is derived from an EMBL/GenBank/DDBJ whole genome shotgun (WGS) entry which is preliminary data.</text>
</comment>
<dbReference type="GO" id="GO:0001817">
    <property type="term" value="P:regulation of cytokine production"/>
    <property type="evidence" value="ECO:0007669"/>
    <property type="project" value="TreeGrafter"/>
</dbReference>
<dbReference type="InterPro" id="IPR050504">
    <property type="entry name" value="IgSF_BTN/MOG"/>
</dbReference>
<dbReference type="GO" id="GO:0050852">
    <property type="term" value="P:T cell receptor signaling pathway"/>
    <property type="evidence" value="ECO:0007669"/>
    <property type="project" value="TreeGrafter"/>
</dbReference>
<accession>A0AA88NRE2</accession>
<dbReference type="Pfam" id="PF07686">
    <property type="entry name" value="V-set"/>
    <property type="match status" value="1"/>
</dbReference>
<dbReference type="PANTHER" id="PTHR24100:SF151">
    <property type="entry name" value="ICOS LIGAND"/>
    <property type="match status" value="1"/>
</dbReference>